<protein>
    <submittedName>
        <fullName evidence="4">Vitamin K epoxide reductase family protein</fullName>
    </submittedName>
</protein>
<feature type="transmembrane region" description="Helical" evidence="2">
    <location>
        <begin position="36"/>
        <end position="57"/>
    </location>
</feature>
<evidence type="ECO:0000259" key="3">
    <source>
        <dbReference type="Pfam" id="PF07884"/>
    </source>
</evidence>
<evidence type="ECO:0000256" key="2">
    <source>
        <dbReference type="SAM" id="Phobius"/>
    </source>
</evidence>
<name>A0ABV7WG52_9MICO</name>
<evidence type="ECO:0000313" key="4">
    <source>
        <dbReference type="EMBL" id="MFC3688826.1"/>
    </source>
</evidence>
<comment type="caution">
    <text evidence="4">The sequence shown here is derived from an EMBL/GenBank/DDBJ whole genome shotgun (WGS) entry which is preliminary data.</text>
</comment>
<evidence type="ECO:0000256" key="1">
    <source>
        <dbReference type="SAM" id="MobiDB-lite"/>
    </source>
</evidence>
<dbReference type="Pfam" id="PF07884">
    <property type="entry name" value="VKOR"/>
    <property type="match status" value="1"/>
</dbReference>
<sequence>MAAPRTTDRPARLSPSDLSQYLRTGRDPDLRRRRAVVGLSLLGLAGGQVVAAFQTGLLRRLPDPPGPFDSDRVDSSDYAYRRLQTADGLLMLVSYAVTALLAGTGGPDRPSTRPLLPLLSAGKVAVDVVTRVVLAREEWRENRALCAYCQAATVASVVSLPLVLPEARRSLAALRARTTSS</sequence>
<keyword evidence="2" id="KW-0812">Transmembrane</keyword>
<organism evidence="4 5">
    <name type="scientific">Aquipuribacter hungaricus</name>
    <dbReference type="NCBI Taxonomy" id="545624"/>
    <lineage>
        <taxon>Bacteria</taxon>
        <taxon>Bacillati</taxon>
        <taxon>Actinomycetota</taxon>
        <taxon>Actinomycetes</taxon>
        <taxon>Micrococcales</taxon>
        <taxon>Intrasporangiaceae</taxon>
        <taxon>Aquipuribacter</taxon>
    </lineage>
</organism>
<evidence type="ECO:0000313" key="5">
    <source>
        <dbReference type="Proteomes" id="UP001595685"/>
    </source>
</evidence>
<keyword evidence="5" id="KW-1185">Reference proteome</keyword>
<dbReference type="InterPro" id="IPR012932">
    <property type="entry name" value="VKOR"/>
</dbReference>
<dbReference type="EMBL" id="JBHRWW010000006">
    <property type="protein sequence ID" value="MFC3688826.1"/>
    <property type="molecule type" value="Genomic_DNA"/>
</dbReference>
<keyword evidence="2" id="KW-0472">Membrane</keyword>
<dbReference type="RefSeq" id="WP_340287957.1">
    <property type="nucleotide sequence ID" value="NZ_JBBEOI010000001.1"/>
</dbReference>
<keyword evidence="2" id="KW-1133">Transmembrane helix</keyword>
<accession>A0ABV7WG52</accession>
<reference evidence="5" key="1">
    <citation type="journal article" date="2019" name="Int. J. Syst. Evol. Microbiol.">
        <title>The Global Catalogue of Microorganisms (GCM) 10K type strain sequencing project: providing services to taxonomists for standard genome sequencing and annotation.</title>
        <authorList>
            <consortium name="The Broad Institute Genomics Platform"/>
            <consortium name="The Broad Institute Genome Sequencing Center for Infectious Disease"/>
            <person name="Wu L."/>
            <person name="Ma J."/>
        </authorList>
    </citation>
    <scope>NUCLEOTIDE SEQUENCE [LARGE SCALE GENOMIC DNA]</scope>
    <source>
        <strain evidence="5">NCAIM B.02333</strain>
    </source>
</reference>
<dbReference type="Proteomes" id="UP001595685">
    <property type="component" value="Unassembled WGS sequence"/>
</dbReference>
<feature type="region of interest" description="Disordered" evidence="1">
    <location>
        <begin position="1"/>
        <end position="25"/>
    </location>
</feature>
<gene>
    <name evidence="4" type="ORF">ACFOLH_10780</name>
</gene>
<feature type="compositionally biased region" description="Basic and acidic residues" evidence="1">
    <location>
        <begin position="1"/>
        <end position="11"/>
    </location>
</feature>
<proteinExistence type="predicted"/>
<feature type="domain" description="Vitamin K epoxide reductase" evidence="3">
    <location>
        <begin position="36"/>
        <end position="163"/>
    </location>
</feature>